<dbReference type="SUPFAM" id="SSF51735">
    <property type="entry name" value="NAD(P)-binding Rossmann-fold domains"/>
    <property type="match status" value="1"/>
</dbReference>
<comment type="similarity">
    <text evidence="1">Belongs to the short-chain dehydrogenases/reductases (SDR) family.</text>
</comment>
<name>A0A1L3ZUV4_9SPHN</name>
<gene>
    <name evidence="3" type="ORF">BSL82_08860</name>
</gene>
<reference evidence="4" key="1">
    <citation type="submission" date="2016-11" db="EMBL/GenBank/DDBJ databases">
        <title>Complete Genome Sequence of alachlor-degrading Sphingomonas sp. strain JJ-A5.</title>
        <authorList>
            <person name="Lee H."/>
            <person name="Ka J.-O."/>
        </authorList>
    </citation>
    <scope>NUCLEOTIDE SEQUENCE [LARGE SCALE GENOMIC DNA]</scope>
    <source>
        <strain evidence="4">JJ-A5</strain>
    </source>
</reference>
<organism evidence="3 4">
    <name type="scientific">Tardibacter chloracetimidivorans</name>
    <dbReference type="NCBI Taxonomy" id="1921510"/>
    <lineage>
        <taxon>Bacteria</taxon>
        <taxon>Pseudomonadati</taxon>
        <taxon>Pseudomonadota</taxon>
        <taxon>Alphaproteobacteria</taxon>
        <taxon>Sphingomonadales</taxon>
        <taxon>Sphingomonadaceae</taxon>
        <taxon>Tardibacter</taxon>
    </lineage>
</organism>
<dbReference type="SMART" id="SM00822">
    <property type="entry name" value="PKS_KR"/>
    <property type="match status" value="1"/>
</dbReference>
<dbReference type="RefSeq" id="WP_072596965.1">
    <property type="nucleotide sequence ID" value="NZ_CP018221.1"/>
</dbReference>
<feature type="domain" description="Ketoreductase" evidence="2">
    <location>
        <begin position="10"/>
        <end position="200"/>
    </location>
</feature>
<dbReference type="GO" id="GO:0016616">
    <property type="term" value="F:oxidoreductase activity, acting on the CH-OH group of donors, NAD or NADP as acceptor"/>
    <property type="evidence" value="ECO:0007669"/>
    <property type="project" value="TreeGrafter"/>
</dbReference>
<dbReference type="FunFam" id="3.40.50.720:FF:000084">
    <property type="entry name" value="Short-chain dehydrogenase reductase"/>
    <property type="match status" value="1"/>
</dbReference>
<keyword evidence="4" id="KW-1185">Reference proteome</keyword>
<dbReference type="OrthoDB" id="9796652at2"/>
<dbReference type="NCBIfam" id="NF005559">
    <property type="entry name" value="PRK07231.1"/>
    <property type="match status" value="1"/>
</dbReference>
<dbReference type="PRINTS" id="PR00080">
    <property type="entry name" value="SDRFAMILY"/>
</dbReference>
<protein>
    <submittedName>
        <fullName evidence="3">2-deoxy-D-gluconate 3-dehydrogenase</fullName>
    </submittedName>
</protein>
<proteinExistence type="inferred from homology"/>
<dbReference type="InterPro" id="IPR020904">
    <property type="entry name" value="Sc_DH/Rdtase_CS"/>
</dbReference>
<dbReference type="Gene3D" id="3.40.50.720">
    <property type="entry name" value="NAD(P)-binding Rossmann-like Domain"/>
    <property type="match status" value="1"/>
</dbReference>
<dbReference type="KEGG" id="sphj:BSL82_08860"/>
<evidence type="ECO:0000256" key="1">
    <source>
        <dbReference type="ARBA" id="ARBA00006484"/>
    </source>
</evidence>
<sequence length="251" mass="25856">MRDLLDLTGKTAFVTGASSGLGAHFAQLLAKAGATVIIAARREQALEAVASQVRSTGGVCTVTALDISDANSIAAAEPLLAGVDILINNAGIARESALLDHSEADWDAVVNTNVKGMFLLTQLAGKAMRAHGRGGSIINIASILGLRQAAGVASYAVSKAAVIQLTKVAALELARFGVRVNALAPGYISTELNAAFWDTDAGKAMIKRIPQRRLGQPEELDGPLLLLASDAGSYMTGTVLEVDGGHLVSTL</sequence>
<dbReference type="STRING" id="1921510.BSL82_08860"/>
<dbReference type="InterPro" id="IPR002347">
    <property type="entry name" value="SDR_fam"/>
</dbReference>
<dbReference type="PROSITE" id="PS00061">
    <property type="entry name" value="ADH_SHORT"/>
    <property type="match status" value="1"/>
</dbReference>
<dbReference type="InterPro" id="IPR036291">
    <property type="entry name" value="NAD(P)-bd_dom_sf"/>
</dbReference>
<evidence type="ECO:0000313" key="4">
    <source>
        <dbReference type="Proteomes" id="UP000182063"/>
    </source>
</evidence>
<dbReference type="GO" id="GO:0030497">
    <property type="term" value="P:fatty acid elongation"/>
    <property type="evidence" value="ECO:0007669"/>
    <property type="project" value="TreeGrafter"/>
</dbReference>
<dbReference type="InterPro" id="IPR057326">
    <property type="entry name" value="KR_dom"/>
</dbReference>
<evidence type="ECO:0000259" key="2">
    <source>
        <dbReference type="SMART" id="SM00822"/>
    </source>
</evidence>
<dbReference type="EMBL" id="CP018221">
    <property type="protein sequence ID" value="API59408.1"/>
    <property type="molecule type" value="Genomic_DNA"/>
</dbReference>
<evidence type="ECO:0000313" key="3">
    <source>
        <dbReference type="EMBL" id="API59408.1"/>
    </source>
</evidence>
<accession>A0A1L3ZUV4</accession>
<dbReference type="PANTHER" id="PTHR42760:SF135">
    <property type="entry name" value="BLL7886 PROTEIN"/>
    <property type="match status" value="1"/>
</dbReference>
<dbReference type="PANTHER" id="PTHR42760">
    <property type="entry name" value="SHORT-CHAIN DEHYDROGENASES/REDUCTASES FAMILY MEMBER"/>
    <property type="match status" value="1"/>
</dbReference>
<dbReference type="PRINTS" id="PR00081">
    <property type="entry name" value="GDHRDH"/>
</dbReference>
<dbReference type="AlphaFoldDB" id="A0A1L3ZUV4"/>
<dbReference type="Proteomes" id="UP000182063">
    <property type="component" value="Chromosome"/>
</dbReference>
<dbReference type="Pfam" id="PF13561">
    <property type="entry name" value="adh_short_C2"/>
    <property type="match status" value="1"/>
</dbReference>